<keyword evidence="1" id="KW-1133">Transmembrane helix</keyword>
<keyword evidence="1" id="KW-0812">Transmembrane</keyword>
<organism evidence="2">
    <name type="scientific">Anguilla anguilla</name>
    <name type="common">European freshwater eel</name>
    <name type="synonym">Muraena anguilla</name>
    <dbReference type="NCBI Taxonomy" id="7936"/>
    <lineage>
        <taxon>Eukaryota</taxon>
        <taxon>Metazoa</taxon>
        <taxon>Chordata</taxon>
        <taxon>Craniata</taxon>
        <taxon>Vertebrata</taxon>
        <taxon>Euteleostomi</taxon>
        <taxon>Actinopterygii</taxon>
        <taxon>Neopterygii</taxon>
        <taxon>Teleostei</taxon>
        <taxon>Anguilliformes</taxon>
        <taxon>Anguillidae</taxon>
        <taxon>Anguilla</taxon>
    </lineage>
</organism>
<keyword evidence="1" id="KW-0472">Membrane</keyword>
<reference evidence="2" key="1">
    <citation type="submission" date="2014-11" db="EMBL/GenBank/DDBJ databases">
        <authorList>
            <person name="Amaro Gonzalez C."/>
        </authorList>
    </citation>
    <scope>NUCLEOTIDE SEQUENCE</scope>
</reference>
<name>A0A0E9QPJ3_ANGAN</name>
<proteinExistence type="predicted"/>
<dbReference type="EMBL" id="GBXM01090210">
    <property type="protein sequence ID" value="JAH18367.1"/>
    <property type="molecule type" value="Transcribed_RNA"/>
</dbReference>
<reference evidence="2" key="2">
    <citation type="journal article" date="2015" name="Fish Shellfish Immunol.">
        <title>Early steps in the European eel (Anguilla anguilla)-Vibrio vulnificus interaction in the gills: Role of the RtxA13 toxin.</title>
        <authorList>
            <person name="Callol A."/>
            <person name="Pajuelo D."/>
            <person name="Ebbesson L."/>
            <person name="Teles M."/>
            <person name="MacKenzie S."/>
            <person name="Amaro C."/>
        </authorList>
    </citation>
    <scope>NUCLEOTIDE SEQUENCE</scope>
</reference>
<dbReference type="AlphaFoldDB" id="A0A0E9QPJ3"/>
<evidence type="ECO:0000256" key="1">
    <source>
        <dbReference type="SAM" id="Phobius"/>
    </source>
</evidence>
<evidence type="ECO:0000313" key="2">
    <source>
        <dbReference type="EMBL" id="JAH18367.1"/>
    </source>
</evidence>
<protein>
    <submittedName>
        <fullName evidence="2">Uncharacterized protein</fullName>
    </submittedName>
</protein>
<sequence length="34" mass="3960">MILSVISIYSIEMVYTAAMLVFIRDLRLPPEVKF</sequence>
<feature type="transmembrane region" description="Helical" evidence="1">
    <location>
        <begin position="6"/>
        <end position="23"/>
    </location>
</feature>
<accession>A0A0E9QPJ3</accession>